<reference evidence="1" key="1">
    <citation type="journal article" date="2014" name="Front. Microbiol.">
        <title>High frequency of phylogenetically diverse reductive dehalogenase-homologous genes in deep subseafloor sedimentary metagenomes.</title>
        <authorList>
            <person name="Kawai M."/>
            <person name="Futagami T."/>
            <person name="Toyoda A."/>
            <person name="Takaki Y."/>
            <person name="Nishi S."/>
            <person name="Hori S."/>
            <person name="Arai W."/>
            <person name="Tsubouchi T."/>
            <person name="Morono Y."/>
            <person name="Uchiyama I."/>
            <person name="Ito T."/>
            <person name="Fujiyama A."/>
            <person name="Inagaki F."/>
            <person name="Takami H."/>
        </authorList>
    </citation>
    <scope>NUCLEOTIDE SEQUENCE</scope>
    <source>
        <strain evidence="1">Expedition CK06-06</strain>
    </source>
</reference>
<organism evidence="1">
    <name type="scientific">marine sediment metagenome</name>
    <dbReference type="NCBI Taxonomy" id="412755"/>
    <lineage>
        <taxon>unclassified sequences</taxon>
        <taxon>metagenomes</taxon>
        <taxon>ecological metagenomes</taxon>
    </lineage>
</organism>
<evidence type="ECO:0000313" key="1">
    <source>
        <dbReference type="EMBL" id="GAG79104.1"/>
    </source>
</evidence>
<dbReference type="AlphaFoldDB" id="X1ABA7"/>
<protein>
    <recommendedName>
        <fullName evidence="2">Methyltransferase domain-containing protein</fullName>
    </recommendedName>
</protein>
<evidence type="ECO:0008006" key="2">
    <source>
        <dbReference type="Google" id="ProtNLM"/>
    </source>
</evidence>
<dbReference type="EMBL" id="BART01012282">
    <property type="protein sequence ID" value="GAG79104.1"/>
    <property type="molecule type" value="Genomic_DNA"/>
</dbReference>
<sequence>MNQKIMKTYEEMFRILLDEFQDYNKAWDCLIEFVVLSNYPKFFFMVDHKFEWLFQNKQLAERLMRIYDLQLLKTDKHDYLGDLLIKYRNELGINYDTIMITPSDEFVERTVKQDIKSTNKPVRILDLGTATGRYLLKISEIAPNAIVFAIDKDIRLLRIAFANCAIHNIQAYLLCADYLIHEFDHKTEDGKHNWKYANKWYPCWDKLKLV</sequence>
<dbReference type="InterPro" id="IPR029063">
    <property type="entry name" value="SAM-dependent_MTases_sf"/>
</dbReference>
<comment type="caution">
    <text evidence="1">The sequence shown here is derived from an EMBL/GenBank/DDBJ whole genome shotgun (WGS) entry which is preliminary data.</text>
</comment>
<proteinExistence type="predicted"/>
<name>X1ABA7_9ZZZZ</name>
<feature type="non-terminal residue" evidence="1">
    <location>
        <position position="210"/>
    </location>
</feature>
<dbReference type="SUPFAM" id="SSF53335">
    <property type="entry name" value="S-adenosyl-L-methionine-dependent methyltransferases"/>
    <property type="match status" value="1"/>
</dbReference>
<accession>X1ABA7</accession>
<dbReference type="Gene3D" id="3.40.50.150">
    <property type="entry name" value="Vaccinia Virus protein VP39"/>
    <property type="match status" value="1"/>
</dbReference>
<gene>
    <name evidence="1" type="ORF">S01H4_25726</name>
</gene>